<evidence type="ECO:0000313" key="15">
    <source>
        <dbReference type="Proteomes" id="UP000054248"/>
    </source>
</evidence>
<dbReference type="Proteomes" id="UP000054248">
    <property type="component" value="Unassembled WGS sequence"/>
</dbReference>
<accession>A0A0C3QTE2</accession>
<name>A0A0C3QTE2_9AGAM</name>
<dbReference type="InterPro" id="IPR050464">
    <property type="entry name" value="Zeta_carotene_desat/Oxidored"/>
</dbReference>
<feature type="domain" description="Amine oxidase" evidence="13">
    <location>
        <begin position="13"/>
        <end position="354"/>
    </location>
</feature>
<evidence type="ECO:0000256" key="5">
    <source>
        <dbReference type="ARBA" id="ARBA00022630"/>
    </source>
</evidence>
<dbReference type="Gene3D" id="3.50.50.60">
    <property type="entry name" value="FAD/NAD(P)-binding domain"/>
    <property type="match status" value="1"/>
</dbReference>
<dbReference type="InterPro" id="IPR036188">
    <property type="entry name" value="FAD/NAD-bd_sf"/>
</dbReference>
<dbReference type="PANTHER" id="PTHR42923">
    <property type="entry name" value="PROTOPORPHYRINOGEN OXIDASE"/>
    <property type="match status" value="1"/>
</dbReference>
<evidence type="ECO:0000256" key="9">
    <source>
        <dbReference type="ARBA" id="ARBA00023244"/>
    </source>
</evidence>
<dbReference type="SUPFAM" id="SSF51905">
    <property type="entry name" value="FAD/NAD(P)-binding domain"/>
    <property type="match status" value="1"/>
</dbReference>
<dbReference type="NCBIfam" id="TIGR00562">
    <property type="entry name" value="proto_IX_ox"/>
    <property type="match status" value="1"/>
</dbReference>
<evidence type="ECO:0000256" key="7">
    <source>
        <dbReference type="ARBA" id="ARBA00023002"/>
    </source>
</evidence>
<comment type="cofactor">
    <cofactor evidence="11">
        <name>FAD</name>
        <dbReference type="ChEBI" id="CHEBI:57692"/>
    </cofactor>
    <text evidence="11">Binds 1 FAD per subunit.</text>
</comment>
<keyword evidence="7 11" id="KW-0560">Oxidoreductase</keyword>
<evidence type="ECO:0000313" key="14">
    <source>
        <dbReference type="EMBL" id="KIO31449.1"/>
    </source>
</evidence>
<sequence length="557" mass="60779">MAPRHLVIFGGGISGLTTAFYCAKSLPKSTRITLVEKSHRLGGWIRSLPIANSNVALEAGPRTFRAMSAPYSLTRLIEDLNLQDHIIATPLGSPAGHMRYVYLENEQEPGMPGELALVPPTPLHLPLSPHFRWMIRPFLAEFWKQPNTPKDYDDESIDSIISRRFSPEIARQLVSAVIHGIYAADSRELSVKSALPILTHAEREGEGHILAGMWPALVKRKQMLMAKREQEGDSGKGKTTQLDKILANSATFSFSGGMEMVPRTLEARLNEMGNVDLLTGNGVASVEKENGDFKIKLEDDSVLNASHVISTLPLPSLYNIVSSSSAYKTTPLPQLLSNPHTSVQVLNLVFPPSPTPIHPPGFGFLVPRPRNDYPSTAIAEPRPTHRNMAPILGESVLATGQTPPLLQNVLGTAFDSAIDATHDHKTQPTIMTMMLGGPFPLFQPSNASSTSTSTESSTSSQQLSPSDLEMVLRTLGFYLGAEQPLPQPTFHVLHTHRNCIPTYKPGSSRILYEMKRTVREGAWGPRFKIIGGGAGHGVGLADNITLARSVALRRDDD</sequence>
<comment type="subcellular location">
    <subcellularLocation>
        <location evidence="11">Mitochondrion inner membrane</location>
    </subcellularLocation>
</comment>
<comment type="function">
    <text evidence="1 11">Catalyzes the 6-electron oxidation of protoporphyrinogen-IX to form protoporphyrin-IX.</text>
</comment>
<evidence type="ECO:0000259" key="13">
    <source>
        <dbReference type="Pfam" id="PF01593"/>
    </source>
</evidence>
<reference evidence="15" key="2">
    <citation type="submission" date="2015-01" db="EMBL/GenBank/DDBJ databases">
        <title>Evolutionary Origins and Diversification of the Mycorrhizal Mutualists.</title>
        <authorList>
            <consortium name="DOE Joint Genome Institute"/>
            <consortium name="Mycorrhizal Genomics Consortium"/>
            <person name="Kohler A."/>
            <person name="Kuo A."/>
            <person name="Nagy L.G."/>
            <person name="Floudas D."/>
            <person name="Copeland A."/>
            <person name="Barry K.W."/>
            <person name="Cichocki N."/>
            <person name="Veneault-Fourrey C."/>
            <person name="LaButti K."/>
            <person name="Lindquist E.A."/>
            <person name="Lipzen A."/>
            <person name="Lundell T."/>
            <person name="Morin E."/>
            <person name="Murat C."/>
            <person name="Riley R."/>
            <person name="Ohm R."/>
            <person name="Sun H."/>
            <person name="Tunlid A."/>
            <person name="Henrissat B."/>
            <person name="Grigoriev I.V."/>
            <person name="Hibbett D.S."/>
            <person name="Martin F."/>
        </authorList>
    </citation>
    <scope>NUCLEOTIDE SEQUENCE [LARGE SCALE GENOMIC DNA]</scope>
    <source>
        <strain evidence="15">MUT 4182</strain>
    </source>
</reference>
<reference evidence="14 15" key="1">
    <citation type="submission" date="2014-04" db="EMBL/GenBank/DDBJ databases">
        <authorList>
            <consortium name="DOE Joint Genome Institute"/>
            <person name="Kuo A."/>
            <person name="Girlanda M."/>
            <person name="Perotto S."/>
            <person name="Kohler A."/>
            <person name="Nagy L.G."/>
            <person name="Floudas D."/>
            <person name="Copeland A."/>
            <person name="Barry K.W."/>
            <person name="Cichocki N."/>
            <person name="Veneault-Fourrey C."/>
            <person name="LaButti K."/>
            <person name="Lindquist E.A."/>
            <person name="Lipzen A."/>
            <person name="Lundell T."/>
            <person name="Morin E."/>
            <person name="Murat C."/>
            <person name="Sun H."/>
            <person name="Tunlid A."/>
            <person name="Henrissat B."/>
            <person name="Grigoriev I.V."/>
            <person name="Hibbett D.S."/>
            <person name="Martin F."/>
            <person name="Nordberg H.P."/>
            <person name="Cantor M.N."/>
            <person name="Hua S.X."/>
        </authorList>
    </citation>
    <scope>NUCLEOTIDE SEQUENCE [LARGE SCALE GENOMIC DNA]</scope>
    <source>
        <strain evidence="14 15">MUT 4182</strain>
    </source>
</reference>
<dbReference type="GO" id="GO:0005743">
    <property type="term" value="C:mitochondrial inner membrane"/>
    <property type="evidence" value="ECO:0007669"/>
    <property type="project" value="UniProtKB-SubCell"/>
</dbReference>
<dbReference type="STRING" id="1051891.A0A0C3QTE2"/>
<evidence type="ECO:0000256" key="11">
    <source>
        <dbReference type="RuleBase" id="RU367069"/>
    </source>
</evidence>
<keyword evidence="8 11" id="KW-0350">Heme biosynthesis</keyword>
<dbReference type="Pfam" id="PF01593">
    <property type="entry name" value="Amino_oxidase"/>
    <property type="match status" value="1"/>
</dbReference>
<protein>
    <recommendedName>
        <fullName evidence="4 11">Protoporphyrinogen oxidase</fullName>
        <ecNumber evidence="4 11">1.3.3.4</ecNumber>
    </recommendedName>
</protein>
<organism evidence="14 15">
    <name type="scientific">Tulasnella calospora MUT 4182</name>
    <dbReference type="NCBI Taxonomy" id="1051891"/>
    <lineage>
        <taxon>Eukaryota</taxon>
        <taxon>Fungi</taxon>
        <taxon>Dikarya</taxon>
        <taxon>Basidiomycota</taxon>
        <taxon>Agaricomycotina</taxon>
        <taxon>Agaricomycetes</taxon>
        <taxon>Cantharellales</taxon>
        <taxon>Tulasnellaceae</taxon>
        <taxon>Tulasnella</taxon>
    </lineage>
</organism>
<gene>
    <name evidence="14" type="ORF">M407DRAFT_67972</name>
</gene>
<comment type="pathway">
    <text evidence="2 11">Porphyrin-containing compound metabolism; protoporphyrin-IX biosynthesis; protoporphyrin-IX from protoporphyrinogen-IX: step 1/1.</text>
</comment>
<keyword evidence="15" id="KW-1185">Reference proteome</keyword>
<evidence type="ECO:0000256" key="1">
    <source>
        <dbReference type="ARBA" id="ARBA00002600"/>
    </source>
</evidence>
<dbReference type="EMBL" id="KN822963">
    <property type="protein sequence ID" value="KIO31449.1"/>
    <property type="molecule type" value="Genomic_DNA"/>
</dbReference>
<comment type="catalytic activity">
    <reaction evidence="10 11">
        <text>protoporphyrinogen IX + 3 O2 = protoporphyrin IX + 3 H2O2</text>
        <dbReference type="Rhea" id="RHEA:25576"/>
        <dbReference type="ChEBI" id="CHEBI:15379"/>
        <dbReference type="ChEBI" id="CHEBI:16240"/>
        <dbReference type="ChEBI" id="CHEBI:57306"/>
        <dbReference type="ChEBI" id="CHEBI:57307"/>
        <dbReference type="EC" id="1.3.3.4"/>
    </reaction>
</comment>
<evidence type="ECO:0000256" key="4">
    <source>
        <dbReference type="ARBA" id="ARBA00012867"/>
    </source>
</evidence>
<evidence type="ECO:0000256" key="12">
    <source>
        <dbReference type="SAM" id="MobiDB-lite"/>
    </source>
</evidence>
<dbReference type="GO" id="GO:0006782">
    <property type="term" value="P:protoporphyrinogen IX biosynthetic process"/>
    <property type="evidence" value="ECO:0007669"/>
    <property type="project" value="UniProtKB-UniRule"/>
</dbReference>
<proteinExistence type="inferred from homology"/>
<keyword evidence="5 11" id="KW-0285">Flavoprotein</keyword>
<keyword evidence="6 11" id="KW-0274">FAD</keyword>
<evidence type="ECO:0000256" key="8">
    <source>
        <dbReference type="ARBA" id="ARBA00023133"/>
    </source>
</evidence>
<evidence type="ECO:0000256" key="10">
    <source>
        <dbReference type="ARBA" id="ARBA00047554"/>
    </source>
</evidence>
<dbReference type="EC" id="1.3.3.4" evidence="4 11"/>
<feature type="region of interest" description="Disordered" evidence="12">
    <location>
        <begin position="441"/>
        <end position="465"/>
    </location>
</feature>
<dbReference type="GO" id="GO:0004729">
    <property type="term" value="F:oxygen-dependent protoporphyrinogen oxidase activity"/>
    <property type="evidence" value="ECO:0007669"/>
    <property type="project" value="UniProtKB-UniRule"/>
</dbReference>
<dbReference type="OrthoDB" id="438553at2759"/>
<dbReference type="PANTHER" id="PTHR42923:SF3">
    <property type="entry name" value="PROTOPORPHYRINOGEN OXIDASE"/>
    <property type="match status" value="1"/>
</dbReference>
<evidence type="ECO:0000256" key="6">
    <source>
        <dbReference type="ARBA" id="ARBA00022827"/>
    </source>
</evidence>
<dbReference type="InterPro" id="IPR004572">
    <property type="entry name" value="Protoporphyrinogen_oxidase"/>
</dbReference>
<evidence type="ECO:0000256" key="2">
    <source>
        <dbReference type="ARBA" id="ARBA00005073"/>
    </source>
</evidence>
<feature type="compositionally biased region" description="Low complexity" evidence="12">
    <location>
        <begin position="448"/>
        <end position="460"/>
    </location>
</feature>
<dbReference type="UniPathway" id="UPA00251">
    <property type="reaction ID" value="UER00324"/>
</dbReference>
<dbReference type="HOGENOM" id="CLU_009629_1_1_1"/>
<comment type="similarity">
    <text evidence="3 11">Belongs to the protoporphyrinogen/coproporphyrinogen oxidase family. Protoporphyrinogen oxidase subfamily.</text>
</comment>
<dbReference type="AlphaFoldDB" id="A0A0C3QTE2"/>
<keyword evidence="9 11" id="KW-0627">Porphyrin biosynthesis</keyword>
<dbReference type="InterPro" id="IPR002937">
    <property type="entry name" value="Amino_oxidase"/>
</dbReference>
<evidence type="ECO:0000256" key="3">
    <source>
        <dbReference type="ARBA" id="ARBA00010551"/>
    </source>
</evidence>